<dbReference type="Gene3D" id="3.40.390.10">
    <property type="entry name" value="Collagenase (Catalytic Domain)"/>
    <property type="match status" value="1"/>
</dbReference>
<feature type="domain" description="EcxA zinc-binding" evidence="2">
    <location>
        <begin position="463"/>
        <end position="788"/>
    </location>
</feature>
<gene>
    <name evidence="5" type="ORF">GMBLW1_42150</name>
</gene>
<dbReference type="InParanoid" id="A0A6C2YTC1"/>
<dbReference type="PROSITE" id="PS51257">
    <property type="entry name" value="PROKAR_LIPOPROTEIN"/>
    <property type="match status" value="1"/>
</dbReference>
<evidence type="ECO:0000313" key="5">
    <source>
        <dbReference type="EMBL" id="VIP04978.1"/>
    </source>
</evidence>
<dbReference type="PANTHER" id="PTHR38478">
    <property type="entry name" value="PEPTIDASE M1A AND M12B"/>
    <property type="match status" value="1"/>
</dbReference>
<evidence type="ECO:0000313" key="6">
    <source>
        <dbReference type="Proteomes" id="UP000464378"/>
    </source>
</evidence>
<evidence type="ECO:0000256" key="1">
    <source>
        <dbReference type="SAM" id="SignalP"/>
    </source>
</evidence>
<dbReference type="InterPro" id="IPR032534">
    <property type="entry name" value="EcxA_zinc-bd"/>
</dbReference>
<dbReference type="CDD" id="cd04276">
    <property type="entry name" value="ZnMc_MMP_like_2"/>
    <property type="match status" value="1"/>
</dbReference>
<dbReference type="InterPro" id="IPR033413">
    <property type="entry name" value="DUF5117"/>
</dbReference>
<protein>
    <submittedName>
        <fullName evidence="5">Peptidase m43: Uncharacterized protein</fullName>
    </submittedName>
</protein>
<dbReference type="Pfam" id="PF17148">
    <property type="entry name" value="DUF5117"/>
    <property type="match status" value="1"/>
</dbReference>
<sequence length="898" mass="100614">MTWSRLIAAWLLLCGCLVTPSFAQSPDKKFEDFEKVVKGGKEYPGLFTLHQVEERLFMEIRPDQFDKPLLAPIAIAKGAGRGGETLNFEEQWVLLFRRVGDRVFVVRRNVRFQSRRDVPVAMAVETTYSDSVLMAVPIRTISPRGAVVIDLANIFFTDFGQLGIGFLDRDRTVWHKVKSFKQNIELEVAATFNTGGRGGDDAIIDNRGTTVIIHYGLVQLPEAGYQPRLADDRVGHFLTVVKDFTNDNKDNAYVRYVNRWRLERADGSIWKDGAKLVPPKKRIVFWIEKSVPDEYRAAVREGILEWNKAFEKIGFRDAIEVRQQENEEFEPEDINYNTFRWIASDQGFAIGPSRANPLTGELMDADILFDASMVRFYKQERQLFRNEHGEFVEPASVIEATRNGWNLLPPGSWDERNAPAAIVAARQRSARQGYCQCASHKTSQLGMAMMALAIRDGMKPGEPLTDEMIQQAVKEVTMHEVGHTLGLRHNFKASTMLKNEQLHDTSITRKQGLVGSVMDYSPVNLAPKGVKQGDYFTTTLGPYDYWAIEYAYKPLMGGTEGELSELAKIAERGATPGLDYGTDEDKFNTSDPLVNTWDLGADLLKFASDRMSLADELVKGLADRVVDKGESYQRVRQAFSMMLKQYGDSAYLASRYVGGELLHRDHKGDPNGRDPLEPIPAAKQREALKFLADRILTDKPFQYPPELLRKLGADRWSHWGDAGANNSPDFPLNQRILSIQITALDNLLGGAKLSRVQELANKAAKGEQPLQVAEIFRVTSESVWADLPKGDKPGTTTSTLIRRNLQREHLKRLASMSLGKAAASLDLFSVLRGMGATGSVPADAKSLARMHLRELDKRIDMALNATKDQPDDATRAHYEECKDVITKVLGASLNANQP</sequence>
<dbReference type="SUPFAM" id="SSF55486">
    <property type="entry name" value="Metalloproteases ('zincins'), catalytic domain"/>
    <property type="match status" value="1"/>
</dbReference>
<name>A0A6C2YTC1_9BACT</name>
<dbReference type="PANTHER" id="PTHR38478:SF1">
    <property type="entry name" value="ZINC DEPENDENT METALLOPROTEASE DOMAIN LIPOPROTEIN"/>
    <property type="match status" value="1"/>
</dbReference>
<feature type="signal peptide" evidence="1">
    <location>
        <begin position="1"/>
        <end position="23"/>
    </location>
</feature>
<reference evidence="5" key="1">
    <citation type="submission" date="2019-04" db="EMBL/GenBank/DDBJ databases">
        <authorList>
            <consortium name="Science for Life Laboratories"/>
        </authorList>
    </citation>
    <scope>NUCLEOTIDE SEQUENCE</scope>
    <source>
        <strain evidence="5">MBLW1</strain>
    </source>
</reference>
<keyword evidence="1" id="KW-0732">Signal</keyword>
<evidence type="ECO:0000259" key="4">
    <source>
        <dbReference type="Pfam" id="PF17162"/>
    </source>
</evidence>
<dbReference type="AlphaFoldDB" id="A0A6C2YTC1"/>
<evidence type="ECO:0000259" key="3">
    <source>
        <dbReference type="Pfam" id="PF17148"/>
    </source>
</evidence>
<dbReference type="EMBL" id="LR593887">
    <property type="protein sequence ID" value="VTS07314.1"/>
    <property type="molecule type" value="Genomic_DNA"/>
</dbReference>
<proteinExistence type="predicted"/>
<keyword evidence="6" id="KW-1185">Reference proteome</keyword>
<dbReference type="EMBL" id="LR586016">
    <property type="protein sequence ID" value="VIP04978.1"/>
    <property type="molecule type" value="Genomic_DNA"/>
</dbReference>
<dbReference type="GO" id="GO:0008237">
    <property type="term" value="F:metallopeptidase activity"/>
    <property type="evidence" value="ECO:0007669"/>
    <property type="project" value="InterPro"/>
</dbReference>
<accession>A0A6C2YTC1</accession>
<dbReference type="Proteomes" id="UP000464378">
    <property type="component" value="Chromosome"/>
</dbReference>
<dbReference type="KEGG" id="tim:GMBLW1_42150"/>
<dbReference type="RefSeq" id="WP_162659991.1">
    <property type="nucleotide sequence ID" value="NZ_LR593887.1"/>
</dbReference>
<feature type="chain" id="PRO_5036172842" evidence="1">
    <location>
        <begin position="24"/>
        <end position="898"/>
    </location>
</feature>
<dbReference type="InterPro" id="IPR024079">
    <property type="entry name" value="MetalloPept_cat_dom_sf"/>
</dbReference>
<dbReference type="InterPro" id="IPR034032">
    <property type="entry name" value="Zn_MMP-like_bac"/>
</dbReference>
<dbReference type="Pfam" id="PF16313">
    <property type="entry name" value="DUF4953"/>
    <property type="match status" value="1"/>
</dbReference>
<organism evidence="5">
    <name type="scientific">Tuwongella immobilis</name>
    <dbReference type="NCBI Taxonomy" id="692036"/>
    <lineage>
        <taxon>Bacteria</taxon>
        <taxon>Pseudomonadati</taxon>
        <taxon>Planctomycetota</taxon>
        <taxon>Planctomycetia</taxon>
        <taxon>Gemmatales</taxon>
        <taxon>Gemmataceae</taxon>
        <taxon>Tuwongella</taxon>
    </lineage>
</organism>
<evidence type="ECO:0000259" key="2">
    <source>
        <dbReference type="Pfam" id="PF16313"/>
    </source>
</evidence>
<dbReference type="Pfam" id="PF17162">
    <property type="entry name" value="DUF5118"/>
    <property type="match status" value="1"/>
</dbReference>
<dbReference type="InterPro" id="IPR033428">
    <property type="entry name" value="DUF5118"/>
</dbReference>
<feature type="domain" description="DUF5118" evidence="4">
    <location>
        <begin position="32"/>
        <end position="71"/>
    </location>
</feature>
<feature type="domain" description="DUF5117" evidence="3">
    <location>
        <begin position="93"/>
        <end position="263"/>
    </location>
</feature>